<accession>A0A7W7I1Y9</accession>
<dbReference type="NCBIfam" id="TIGR03696">
    <property type="entry name" value="Rhs_assc_core"/>
    <property type="match status" value="1"/>
</dbReference>
<dbReference type="PANTHER" id="PTHR32305">
    <property type="match status" value="1"/>
</dbReference>
<dbReference type="NCBIfam" id="TIGR01643">
    <property type="entry name" value="YD_repeat_2x"/>
    <property type="match status" value="1"/>
</dbReference>
<reference evidence="2 3" key="1">
    <citation type="submission" date="2020-08" db="EMBL/GenBank/DDBJ databases">
        <title>Sequencing the genomes of 1000 actinobacteria strains.</title>
        <authorList>
            <person name="Klenk H.-P."/>
        </authorList>
    </citation>
    <scope>NUCLEOTIDE SEQUENCE [LARGE SCALE GENOMIC DNA]</scope>
    <source>
        <strain evidence="2 3">DSM 43149</strain>
    </source>
</reference>
<sequence>MEEEVVDPVSSRYRTVARGILTAGLSVALSVWAGGAAPAFADVSKPAKLTAEKTRSVSPGKAKKAKKAPADPAAAAAVESAPPVDWPVASDATVSLASALSGSANSGVRVGATPVSVGVPTTPGKRGATLSAGAKAAVPSSVRVKVLDHATAQKRGHALMLEVGRADGKADAGKVNVFVDYGKFREAYGAGWADRIRLVELPACATTTPADASCQPITLPSANDTATSTVTATVELAPAGPAGATEAAPTARALAAGGAVSTLALTAGPSGSAGDFTATPLKASSTWSGGSPSGDFTWSYPLRVPPLATGPRPDMALKYSSQSVDGQMASSNNQPGWIGEGFSYHPGSITRSYKACADDMGGTATNKTKTGDLCFGSWNATLSMPGHSGELIRDDTDGHYSLKDDDGSKVERLTGATNGANGGEYWKITTSDGTQYFFGLNRIAGWATGNPTTNSAFTVPVFGNNPGEPCYNATFASAACNQAWQWNLDYVVDTHAGTMSLWYTQETGKYAKNLTSSSIASYTRGGYLTRIDYGTDQRTSGKDSDLSTTKAPYKVDFAVADRCVTPGSTCTSSTPNNWPDVPWDQNCTSTTSCTDYSPTFWSQKRLDNVQTSVWNASTTAYDAVEKWTLHQTYPDPGDTTRAGLWLSSISHSGLYGSTVTLPDVKFAGIQLQNRVDTATDNTPKMNWWRISSITTETGDLIGVSYSTPDCTAGSTPAPDSNKSRCYPGYWTRAGETKPRIDWFHKYVVTAISENDQTGGAQRVFTSYTYGTPAWHYDEDNGLVPESRKTWGDWRGYDWVTTTVGDTGDPQTSTKVHYFQGMNGDKTSTGTRSVQVTDSTGTKVDDEDMYAGMKRESFTYNGPGGAEVSGVIEDPWKSAAIATRTVNGFTVSAYRTGTAATRSRVALDGGRGARRTESVYTFDGYGMPTQVWNKGDLAVTGDDTCEITTYNRNTTANILETVGRIQKYAKPCGTNPASQDDVISDVENSFDNQAYGTAPTKGNITKVQTAKVWTSATNITWLTTSASVYDALGRVTDATDVRGNHTLTAYTPATGGPVTSVKMTQNPLGWTTTTELAPGYGLTTGAVDENNKRTDTTFDGLGRQTAVWSPTRAKATQTANSTFDYQISQTAPSVVTTKVLNAVGNYVPTYNFYDGLLRPRQVQEIAPGGGRTVTDTFYNSVDETVKTSGPYYNGAAPGTTLFPTPIDQNVPMQTVTAFDGARREINTSVLSMGITQRHTTTVYGGDHTDVTPVADVEPASAGTPTSTITDALGRTVETRQYPGTTVSGTQYNSTKYGFNQKGENTTVTDSAGNQRSYRYDLLGRKISSADPDSGTTSATYNDAGDVTSTTDALNQTLSYDYTLPAGYADPRGRKTALWLGAIGTGTKLATWTYDTLAKGRTTSSSRWAGASEYKTAMLGYNHLYQAAGATITIPAAEGALAGTYTFSATYNLDGTVNSESIPATSDLLAETLNYAYDSTTGRAYSLKTNYGGVTKQIVLSTQYTSFGEPAVTTFADSSTAPWAQQALTYDPATRRLAGAKTLKSTASNIVGDVHYTYNAAGDIISSADTPSGGTANTQCYTFDGLHRLTSAWTPNSGECATTPSVAGLGGAAPYWKAWTFDGTGVAGSTGNRLTETTHTAGGDTTVTSAYSQPGHPHGVSATTTTTGGTQTGTASYVYDANGNTTSRPGSRGQQALRWDAENHLSSLTDSSGTHSYVYNADGSRLLARDPSGATLYVGSVQLRLTTSTAAKTAQRYYTFNERAVAQRTAAGVQFLTGDPHGTSLIAIDNTATQAVTKRYQDPYGNSVGTAVAWIGTKTFVGGDQDPTGLEHMGAREYDAGLGRFISRDPVFDATDSQQINGYAYANNNPITKSDPSGLMPIIDAYGSTPYIKPATQYEKPKGSVSGGSSNYARPKPPFIGPVRPAPTFRAKPPLPGQLFYSCATNPWVSDGASGVGKVTDAMTGLEKTRENLEKGLKDLPTKQQRSAALQGRNWMRDEKGALWTLSKGKWAKYGSNIGHGAMIIGAVSTYAEEIEEGKSQGQAITAGAASGLGGWAGAEVGAVWGASLGTMVCPGVGTVIGGVIGGVAGGIAGGYFGQKLVDLSWKHLF</sequence>
<organism evidence="2 3">
    <name type="scientific">Actinoplanes digitatis</name>
    <dbReference type="NCBI Taxonomy" id="1868"/>
    <lineage>
        <taxon>Bacteria</taxon>
        <taxon>Bacillati</taxon>
        <taxon>Actinomycetota</taxon>
        <taxon>Actinomycetes</taxon>
        <taxon>Micromonosporales</taxon>
        <taxon>Micromonosporaceae</taxon>
        <taxon>Actinoplanes</taxon>
    </lineage>
</organism>
<dbReference type="EMBL" id="JACHNH010000001">
    <property type="protein sequence ID" value="MBB4764897.1"/>
    <property type="molecule type" value="Genomic_DNA"/>
</dbReference>
<dbReference type="InterPro" id="IPR022385">
    <property type="entry name" value="Rhs_assc_core"/>
</dbReference>
<dbReference type="Gene3D" id="2.180.10.10">
    <property type="entry name" value="RHS repeat-associated core"/>
    <property type="match status" value="1"/>
</dbReference>
<name>A0A7W7I1Y9_9ACTN</name>
<gene>
    <name evidence="2" type="ORF">BJ971_005453</name>
</gene>
<dbReference type="PANTHER" id="PTHR32305:SF17">
    <property type="entry name" value="TRNA NUCLEASE WAPA"/>
    <property type="match status" value="1"/>
</dbReference>
<proteinExistence type="predicted"/>
<protein>
    <submittedName>
        <fullName evidence="2">RHS repeat-associated protein</fullName>
    </submittedName>
</protein>
<keyword evidence="3" id="KW-1185">Reference proteome</keyword>
<dbReference type="Proteomes" id="UP000578112">
    <property type="component" value="Unassembled WGS sequence"/>
</dbReference>
<comment type="caution">
    <text evidence="2">The sequence shown here is derived from an EMBL/GenBank/DDBJ whole genome shotgun (WGS) entry which is preliminary data.</text>
</comment>
<evidence type="ECO:0000256" key="1">
    <source>
        <dbReference type="SAM" id="MobiDB-lite"/>
    </source>
</evidence>
<feature type="region of interest" description="Disordered" evidence="1">
    <location>
        <begin position="1647"/>
        <end position="1669"/>
    </location>
</feature>
<dbReference type="InterPro" id="IPR006530">
    <property type="entry name" value="YD"/>
</dbReference>
<dbReference type="RefSeq" id="WP_184996031.1">
    <property type="nucleotide sequence ID" value="NZ_BOMK01000026.1"/>
</dbReference>
<dbReference type="InterPro" id="IPR050708">
    <property type="entry name" value="T6SS_VgrG/RHS"/>
</dbReference>
<evidence type="ECO:0000313" key="2">
    <source>
        <dbReference type="EMBL" id="MBB4764897.1"/>
    </source>
</evidence>
<evidence type="ECO:0000313" key="3">
    <source>
        <dbReference type="Proteomes" id="UP000578112"/>
    </source>
</evidence>